<dbReference type="Pfam" id="PF12277">
    <property type="entry name" value="DUF3618"/>
    <property type="match status" value="1"/>
</dbReference>
<evidence type="ECO:0000313" key="3">
    <source>
        <dbReference type="EMBL" id="MBB1261016.1"/>
    </source>
</evidence>
<feature type="transmembrane region" description="Helical" evidence="1">
    <location>
        <begin position="83"/>
        <end position="100"/>
    </location>
</feature>
<dbReference type="RefSeq" id="WP_143648230.1">
    <property type="nucleotide sequence ID" value="NZ_JABJWZ010000110.1"/>
</dbReference>
<reference evidence="4 5" key="1">
    <citation type="submission" date="2019-10" db="EMBL/GenBank/DDBJ databases">
        <title>Streptomyces sp. nov., a novel actinobacterium isolated from alkaline environment.</title>
        <authorList>
            <person name="Golinska P."/>
        </authorList>
    </citation>
    <scope>NUCLEOTIDE SEQUENCE [LARGE SCALE GENOMIC DNA]</scope>
    <source>
        <strain evidence="4 5">OF1</strain>
    </source>
</reference>
<accession>A0A5P0YR93</accession>
<keyword evidence="1" id="KW-0472">Membrane</keyword>
<name>A0A5P0YR93_9ACTN</name>
<dbReference type="AlphaFoldDB" id="A0A5P0YR93"/>
<comment type="caution">
    <text evidence="4">The sequence shown here is derived from an EMBL/GenBank/DDBJ whole genome shotgun (WGS) entry which is preliminary data.</text>
</comment>
<keyword evidence="1" id="KW-1133">Transmembrane helix</keyword>
<keyword evidence="5" id="KW-1185">Reference proteome</keyword>
<dbReference type="EMBL" id="JABJWZ010000110">
    <property type="protein sequence ID" value="MBB1254429.1"/>
    <property type="molecule type" value="Genomic_DNA"/>
</dbReference>
<sequence>MAAAKSPAEIEAEIVRSRQRLAATLDELAVRVHPSTIMDDAKARAAAAVDRTAGRAYVAVNRSLGQVRAQLTHEDGSPRLERVVPLVVATVVVIGLLGSARRRRD</sequence>
<protein>
    <submittedName>
        <fullName evidence="4">DUF3618 domain-containing protein</fullName>
    </submittedName>
</protein>
<evidence type="ECO:0000313" key="7">
    <source>
        <dbReference type="Proteomes" id="UP000525686"/>
    </source>
</evidence>
<proteinExistence type="predicted"/>
<dbReference type="Proteomes" id="UP000525686">
    <property type="component" value="Unassembled WGS sequence"/>
</dbReference>
<evidence type="ECO:0000313" key="4">
    <source>
        <dbReference type="EMBL" id="MQS02778.1"/>
    </source>
</evidence>
<dbReference type="EMBL" id="JABJXA010000135">
    <property type="protein sequence ID" value="MBB1261016.1"/>
    <property type="molecule type" value="Genomic_DNA"/>
</dbReference>
<dbReference type="Proteomes" id="UP000320857">
    <property type="component" value="Unassembled WGS sequence"/>
</dbReference>
<reference evidence="2" key="3">
    <citation type="journal article" name="Syst. Appl. Microbiol.">
        <title>Streptomyces alkaliterrae sp. nov., isolated from an alkaline soil, and emended descriptions of Streptomyces alkaliphilus, Streptomyces calidiresistens and Streptomyces durbertensis.</title>
        <authorList>
            <person name="Swiecimska M."/>
            <person name="Golinska P."/>
            <person name="Nouioui I."/>
            <person name="Wypij M."/>
            <person name="Rai M."/>
            <person name="Sangal V."/>
            <person name="Goodfellow M."/>
        </authorList>
    </citation>
    <scope>NUCLEOTIDE SEQUENCE</scope>
    <source>
        <strain evidence="2">OF3</strain>
        <strain evidence="3">OF8</strain>
    </source>
</reference>
<reference evidence="6 7" key="2">
    <citation type="submission" date="2020-05" db="EMBL/GenBank/DDBJ databases">
        <title>Classification of alakaliphilic streptomycetes isolated from an alkaline soil next to Lonar Crater, India and a proposal for the recognition of Streptomyces alkaliterrae sp. nov.</title>
        <authorList>
            <person name="Golinska P."/>
        </authorList>
    </citation>
    <scope>NUCLEOTIDE SEQUENCE [LARGE SCALE GENOMIC DNA]</scope>
    <source>
        <strain evidence="7">OF3</strain>
        <strain evidence="6">OF8</strain>
    </source>
</reference>
<organism evidence="4 5">
    <name type="scientific">Streptomyces alkaliterrae</name>
    <dbReference type="NCBI Taxonomy" id="2213162"/>
    <lineage>
        <taxon>Bacteria</taxon>
        <taxon>Bacillati</taxon>
        <taxon>Actinomycetota</taxon>
        <taxon>Actinomycetes</taxon>
        <taxon>Kitasatosporales</taxon>
        <taxon>Streptomycetaceae</taxon>
        <taxon>Streptomyces</taxon>
    </lineage>
</organism>
<keyword evidence="1" id="KW-0812">Transmembrane</keyword>
<evidence type="ECO:0000313" key="5">
    <source>
        <dbReference type="Proteomes" id="UP000320857"/>
    </source>
</evidence>
<evidence type="ECO:0000256" key="1">
    <source>
        <dbReference type="SAM" id="Phobius"/>
    </source>
</evidence>
<gene>
    <name evidence="4" type="ORF">FNX44_013040</name>
    <name evidence="2" type="ORF">H3146_13800</name>
    <name evidence="3" type="ORF">H3147_19625</name>
</gene>
<evidence type="ECO:0000313" key="6">
    <source>
        <dbReference type="Proteomes" id="UP000517765"/>
    </source>
</evidence>
<evidence type="ECO:0000313" key="2">
    <source>
        <dbReference type="EMBL" id="MBB1254429.1"/>
    </source>
</evidence>
<dbReference type="Proteomes" id="UP000517765">
    <property type="component" value="Unassembled WGS sequence"/>
</dbReference>
<dbReference type="InterPro" id="IPR022062">
    <property type="entry name" value="DUF3618"/>
</dbReference>
<dbReference type="EMBL" id="VJYK02000114">
    <property type="protein sequence ID" value="MQS02778.1"/>
    <property type="molecule type" value="Genomic_DNA"/>
</dbReference>